<feature type="signal peptide" evidence="3">
    <location>
        <begin position="1"/>
        <end position="22"/>
    </location>
</feature>
<comment type="subcellular location">
    <subcellularLocation>
        <location evidence="1">Cell envelope</location>
    </subcellularLocation>
</comment>
<dbReference type="RefSeq" id="WP_076724440.1">
    <property type="nucleotide sequence ID" value="NZ_MSCW01000007.1"/>
</dbReference>
<protein>
    <recommendedName>
        <fullName evidence="4">Imelysin-like domain-containing protein</fullName>
    </recommendedName>
</protein>
<sequence>MQRLTRLLLACTWLLASGLAVAGDTTDLDRQARHLWYDGILSGYQALAREAQTFARVAGDYCQAPEQTTLAQVRDAWQRAFLAWQAVRFVDFGPVENDNRAWQFQFWPDPKNLVARKARALLTSGAPVTREQVEQGGVAVQGFPMAEYLLFDDAFGTSDQALPATSSCALLTAVAGHIADNSQQLLADWQAFRPHYLDTAQFRDTTLRAGVAALEILEERRLAQPMGLRGTGKRSVYVADAWRSGRSLAGIEASVRGLHQYFFPGLALLLEHSDQPELGPWIDAQFGEVLEHFPALRQPMAPLLAPEGHFGALQGLYVDLSQLAVLVNDQAAVALGVVRGFNSSDGD</sequence>
<keyword evidence="2 3" id="KW-0732">Signal</keyword>
<dbReference type="InterPro" id="IPR018976">
    <property type="entry name" value="Imelysin-like"/>
</dbReference>
<evidence type="ECO:0000256" key="2">
    <source>
        <dbReference type="ARBA" id="ARBA00022729"/>
    </source>
</evidence>
<evidence type="ECO:0000256" key="1">
    <source>
        <dbReference type="ARBA" id="ARBA00004196"/>
    </source>
</evidence>
<evidence type="ECO:0000259" key="4">
    <source>
        <dbReference type="Pfam" id="PF09375"/>
    </source>
</evidence>
<evidence type="ECO:0000256" key="3">
    <source>
        <dbReference type="SAM" id="SignalP"/>
    </source>
</evidence>
<feature type="chain" id="PRO_5011962556" description="Imelysin-like domain-containing protein" evidence="3">
    <location>
        <begin position="23"/>
        <end position="347"/>
    </location>
</feature>
<keyword evidence="6" id="KW-1185">Reference proteome</keyword>
<dbReference type="Proteomes" id="UP000189339">
    <property type="component" value="Unassembled WGS sequence"/>
</dbReference>
<feature type="domain" description="Imelysin-like" evidence="4">
    <location>
        <begin position="40"/>
        <end position="325"/>
    </location>
</feature>
<dbReference type="AlphaFoldDB" id="A0A1V2DQM1"/>
<dbReference type="InterPro" id="IPR034984">
    <property type="entry name" value="Imelysin-like_IPPA"/>
</dbReference>
<name>A0A1V2DQM1_9GAMM</name>
<gene>
    <name evidence="5" type="ORF">BTO32_09675</name>
</gene>
<dbReference type="EMBL" id="MSCW01000007">
    <property type="protein sequence ID" value="ONF42962.1"/>
    <property type="molecule type" value="Genomic_DNA"/>
</dbReference>
<dbReference type="STRING" id="135739.BTO32_09675"/>
<proteinExistence type="predicted"/>
<organism evidence="5 6">
    <name type="scientific">Marinobacter lutaoensis</name>
    <dbReference type="NCBI Taxonomy" id="135739"/>
    <lineage>
        <taxon>Bacteria</taxon>
        <taxon>Pseudomonadati</taxon>
        <taxon>Pseudomonadota</taxon>
        <taxon>Gammaproteobacteria</taxon>
        <taxon>Pseudomonadales</taxon>
        <taxon>Marinobacteraceae</taxon>
        <taxon>Marinobacter</taxon>
    </lineage>
</organism>
<accession>A0A1V2DQM1</accession>
<comment type="caution">
    <text evidence="5">The sequence shown here is derived from an EMBL/GenBank/DDBJ whole genome shotgun (WGS) entry which is preliminary data.</text>
</comment>
<dbReference type="CDD" id="cd14659">
    <property type="entry name" value="Imelysin-like_IPPA"/>
    <property type="match status" value="1"/>
</dbReference>
<dbReference type="GO" id="GO:0030313">
    <property type="term" value="C:cell envelope"/>
    <property type="evidence" value="ECO:0007669"/>
    <property type="project" value="UniProtKB-SubCell"/>
</dbReference>
<evidence type="ECO:0000313" key="6">
    <source>
        <dbReference type="Proteomes" id="UP000189339"/>
    </source>
</evidence>
<dbReference type="Gene3D" id="1.20.1420.20">
    <property type="entry name" value="M75 peptidase, HXXE motif"/>
    <property type="match status" value="1"/>
</dbReference>
<dbReference type="Pfam" id="PF09375">
    <property type="entry name" value="Peptidase_M75"/>
    <property type="match status" value="1"/>
</dbReference>
<dbReference type="InterPro" id="IPR038352">
    <property type="entry name" value="Imelysin_sf"/>
</dbReference>
<evidence type="ECO:0000313" key="5">
    <source>
        <dbReference type="EMBL" id="ONF42962.1"/>
    </source>
</evidence>
<dbReference type="OrthoDB" id="5729110at2"/>
<reference evidence="5 6" key="1">
    <citation type="submission" date="2016-12" db="EMBL/GenBank/DDBJ databases">
        <title>Marinobacter lutaoensis whole genome sequencing.</title>
        <authorList>
            <person name="Verma A."/>
            <person name="Krishnamurthi S."/>
        </authorList>
    </citation>
    <scope>NUCLEOTIDE SEQUENCE [LARGE SCALE GENOMIC DNA]</scope>
    <source>
        <strain evidence="5 6">T5054</strain>
    </source>
</reference>